<accession>A0A4P8PL04</accession>
<feature type="region of interest" description="Disordered" evidence="1">
    <location>
        <begin position="128"/>
        <end position="168"/>
    </location>
</feature>
<reference evidence="2" key="1">
    <citation type="submission" date="2018-12" db="EMBL/GenBank/DDBJ databases">
        <title>Singled stranded DNA viruses identified in blackflies (Austrosimulium ungulatum) sampled in New Zealand.</title>
        <authorList>
            <person name="Kraberger S."/>
            <person name="Fontenele R.S."/>
            <person name="Schmidlin K."/>
            <person name="Walters M."/>
            <person name="Varsani A."/>
        </authorList>
    </citation>
    <scope>NUCLEOTIDE SEQUENCE [LARGE SCALE GENOMIC DNA]</scope>
    <source>
        <strain evidence="2">192</strain>
    </source>
</reference>
<dbReference type="Pfam" id="PF09675">
    <property type="entry name" value="Chlamy_scaf"/>
    <property type="match status" value="1"/>
</dbReference>
<dbReference type="Proteomes" id="UP000324642">
    <property type="component" value="Segment"/>
</dbReference>
<feature type="compositionally biased region" description="Basic and acidic residues" evidence="1">
    <location>
        <begin position="147"/>
        <end position="168"/>
    </location>
</feature>
<sequence>MKNTIIKHRTQNDGLGNEASDAGGITFDPTDTLVRQEFKDECDLNILLARFGINTQVRTDGIYTETDYNLDLQQALAAMASARQANLDVPEELRNKYPDWLAVLEGADNGTYQKDLQILADRKAREKAEADSSAAYNAEKAGITRRQKAERELAREREDATGQKATEK</sequence>
<evidence type="ECO:0000313" key="2">
    <source>
        <dbReference type="EMBL" id="QCQ85119.1"/>
    </source>
</evidence>
<protein>
    <submittedName>
        <fullName evidence="2">Internal scaffolding protein</fullName>
    </submittedName>
</protein>
<proteinExistence type="predicted"/>
<dbReference type="InterPro" id="IPR014131">
    <property type="entry name" value="Chlamydia_phage_Vp3"/>
</dbReference>
<dbReference type="EMBL" id="MK249229">
    <property type="protein sequence ID" value="QCQ85119.1"/>
    <property type="molecule type" value="Genomic_DNA"/>
</dbReference>
<name>A0A4P8PL04_9VIRU</name>
<organism evidence="2">
    <name type="scientific">Blackfly microvirus SF02</name>
    <dbReference type="NCBI Taxonomy" id="2576452"/>
    <lineage>
        <taxon>Viruses</taxon>
        <taxon>Monodnaviria</taxon>
        <taxon>Sangervirae</taxon>
        <taxon>Phixviricota</taxon>
        <taxon>Malgrandaviricetes</taxon>
        <taxon>Petitvirales</taxon>
        <taxon>Microviridae</taxon>
        <taxon>Microvirus</taxon>
    </lineage>
</organism>
<evidence type="ECO:0000256" key="1">
    <source>
        <dbReference type="SAM" id="MobiDB-lite"/>
    </source>
</evidence>
<feature type="region of interest" description="Disordered" evidence="1">
    <location>
        <begin position="1"/>
        <end position="22"/>
    </location>
</feature>